<dbReference type="InterPro" id="IPR056720">
    <property type="entry name" value="DUF7818"/>
</dbReference>
<dbReference type="Pfam" id="PF13671">
    <property type="entry name" value="AAA_33"/>
    <property type="match status" value="1"/>
</dbReference>
<evidence type="ECO:0000313" key="4">
    <source>
        <dbReference type="Ensembl" id="ENSECRP00000005253.1"/>
    </source>
</evidence>
<dbReference type="InterPro" id="IPR056718">
    <property type="entry name" value="DUF7816"/>
</dbReference>
<dbReference type="PROSITE" id="PS50828">
    <property type="entry name" value="SMR"/>
    <property type="match status" value="1"/>
</dbReference>
<organism evidence="4 5">
    <name type="scientific">Erpetoichthys calabaricus</name>
    <name type="common">Rope fish</name>
    <name type="synonym">Calamoichthys calabaricus</name>
    <dbReference type="NCBI Taxonomy" id="27687"/>
    <lineage>
        <taxon>Eukaryota</taxon>
        <taxon>Metazoa</taxon>
        <taxon>Chordata</taxon>
        <taxon>Craniata</taxon>
        <taxon>Vertebrata</taxon>
        <taxon>Euteleostomi</taxon>
        <taxon>Actinopterygii</taxon>
        <taxon>Polypteriformes</taxon>
        <taxon>Polypteridae</taxon>
        <taxon>Erpetoichthys</taxon>
    </lineage>
</organism>
<dbReference type="Pfam" id="PF25125">
    <property type="entry name" value="DUF7817"/>
    <property type="match status" value="1"/>
</dbReference>
<dbReference type="InterPro" id="IPR041801">
    <property type="entry name" value="N4BP2_CUE"/>
</dbReference>
<evidence type="ECO:0000259" key="2">
    <source>
        <dbReference type="PROSITE" id="PS50828"/>
    </source>
</evidence>
<feature type="domain" description="Smr" evidence="2">
    <location>
        <begin position="2091"/>
        <end position="2170"/>
    </location>
</feature>
<keyword evidence="5" id="KW-1185">Reference proteome</keyword>
<dbReference type="Gene3D" id="1.10.8.10">
    <property type="entry name" value="DNA helicase RuvA subunit, C-terminal domain"/>
    <property type="match status" value="1"/>
</dbReference>
<dbReference type="InterPro" id="IPR056719">
    <property type="entry name" value="DUF7817"/>
</dbReference>
<dbReference type="InterPro" id="IPR013899">
    <property type="entry name" value="DUF1771"/>
</dbReference>
<dbReference type="OrthoDB" id="3231855at2759"/>
<dbReference type="InterPro" id="IPR002625">
    <property type="entry name" value="Smr_dom"/>
</dbReference>
<dbReference type="SMART" id="SM01162">
    <property type="entry name" value="DUF1771"/>
    <property type="match status" value="1"/>
</dbReference>
<feature type="compositionally biased region" description="Polar residues" evidence="1">
    <location>
        <begin position="1753"/>
        <end position="1771"/>
    </location>
</feature>
<dbReference type="CDD" id="cd14365">
    <property type="entry name" value="CUE_N4BP2"/>
    <property type="match status" value="1"/>
</dbReference>
<dbReference type="SUPFAM" id="SSF46934">
    <property type="entry name" value="UBA-like"/>
    <property type="match status" value="1"/>
</dbReference>
<proteinExistence type="predicted"/>
<dbReference type="PROSITE" id="PS51140">
    <property type="entry name" value="CUE"/>
    <property type="match status" value="1"/>
</dbReference>
<feature type="region of interest" description="Disordered" evidence="1">
    <location>
        <begin position="1408"/>
        <end position="1428"/>
    </location>
</feature>
<sequence length="2170" mass="244186">MPRKKKNTARFNAEGGTILQSGQQADIIVSSGTESAPRLYTPDPDRAQLVQSMLEMFSHLDSEVVYMVLSECDFKADVAMDSLLELAKEAEGICVSPNPSGFELAAAALCHPRNEAVGEDKNSEMPLYLALDTDDSAGMYLTEEFDSLLDNEFEKSFNSSQNISLNRNSEIDQQLPELIQISLRNDVLKTQSKPAISRTNCETLSSTLESSCSQNVTSLGCHLNKLKLTDFSHLVGNEEHMDNTPVCKDNTNLGPQCKNESSKVFANNSSCQRSPKHCPPLGMDRPIHEQQITTCNAVHTVGSGPAEVVVQSSVGFTDANRATEPKKFCQLPQTAWNMNAPEFYPSSEGYTFVMPVVLNPTLWRPIPHPAHQVSTVPVAPTWKRCSQNSPAQFSSQQPVFELAKKSAFGGHRLVILRGVPGSGKSTLARHILEQNPGGIILSTDDYFSSGGQYSFDGALLEEAHEWNHKRAKEAFKKDLSPIIIDNTNTQGWEMKPYVTLAIHYKYKIIFREPDTWWKHKPRELERRTKHGVRKEALKKMLERYEHYVTVQSIMESCYKKRVAEENKDCHLIQEEVINLPLKPDILEDQHSRTPPAAGNLSTEFSPDVQKGDQYATSENVACKIKPGQFLPSNDTTQVGDVFFSAASVEHVGGLNCKEMKKTLHISDSNNEMVENDAESVLSESTLMSAGDRTPVPFCQSIGQRVRRSRQRNSEVENKNQEDTKVMNAQNFTQPSEKCNLWVEHTIQKNQNYQELLIFKDDWPIDQSREQRMQKLGRRKRSELSAEKLNSDTEKMREKKYHMNSEMQKLMNMLEIVPKIAASQDTGSQNLDSVDDEGFTVDTVVESDDGLGNSQSFASLNPKEYEKQAELSYIVENISSIPISENGYLEAIKSKSPEDTFLGDYSISNVYATSMINADKQTSGTETEEVNCSVDQLISNNSQFVVNEDDQYDIQNNQHQKNKQVRRSGKQCKLALTFAKKTPVSPETCGDSPQTPLFSEVTMKDSALCSPESEEVQPIRVSQTYQTASQLGEVAFSSLKSRRDDVTMLEAQMGSLATIVQCQDPTPDIVASNASMSHWIDGYISPLVQTPDENEQIPQTTTRFSSLSPCLDELIPETVDSASWSADLNEAVSVDITGSASYLPETDVYIETKTDSMLKLYNADEGITNVTLWCSLNSQENDPVIETSEAESTCQLDDLVSKNVISSSETCQFNEVFSQTEKSFVNCDELNKNEGNFVSKSAQSNSGNLDFTCFHNSPLNQQSDLPSSSGSYKTDENIFEIKEYSATVSPQLCEVSHVTTISCSSKLSQLNEATKAAINCNFGPPLIEDALTEGEVSYLCDSSQPVIQDITVSSTTESSHLAISEIIESSAPEWPKSDKAPAEMIIKSQYKFSTLPEVTTNTVTVFPSVETPPSNEVGTEIVKNPPSLSPQSDEVISEYIVASTSESAYFEKISSVDHIIRDSVKKKISAVSTQTAPEDFTLVWRVEKETVDTSGVKVLMGNKDNFKPKILDSVLLVSCLQVPYRAVYEKSTQVEESEFKNKDKVRNLHILKQHFKLVSYDILEDLYEKCNNDLDWTINLLLDSGEKFYKEDVEDSTEFSGLKEKIFVDHTPHDLNSKELLNIGISGEKHVENTEAVINDPWCYHQKEFYCDYLEIKYDSNPAVNSSCCLEEMCNRSELNIVPLQPQVFQQPHIQDRDLVLSNNLQLHEQLHKDKGLNELKGDLKAAISQQNTLTGLNNSSLLNSSECREKLELSSTSTEMQKQNRTKQSNGKKMEPLHIKTLELCLPPELAFQLSDLFGPVGIDPDMLSIEDCIVQIDLNLAKLIHQKWKDSLQERQRQEALSYHLLEENSAYPNNHQLDEVNKASWAFTGFEGAKESRQWELPYMNHWTTRISHVSLRDIMSEEMALEEHIKAKDVPFLGRRDGAVMLKEKQLFKMFPSIDQHFLLDIFKDNNYSLEQTEHFLKSLLDEEPAKTVVAKNVIQRTELPRPQNKEKLKKQKDAEENDESRLYQDTVDPDYDDYRAEAFIHRLKQQECFSKAAEAYRRGMKDVATYYAQQGHLHGQHMKDAHYRAAIKIFERVNASLLPQNVLDLHGLHVDEAIHHLRRVIQEKQTEYQQCGGKPHLSVITGRGNHSQGGVARIRPAVIDYLTNHSFRFSEPKPGVLNIMLR</sequence>
<dbReference type="SUPFAM" id="SSF160443">
    <property type="entry name" value="SMR domain-like"/>
    <property type="match status" value="1"/>
</dbReference>
<dbReference type="InterPro" id="IPR027417">
    <property type="entry name" value="P-loop_NTPase"/>
</dbReference>
<dbReference type="SMART" id="SM00463">
    <property type="entry name" value="SMR"/>
    <property type="match status" value="1"/>
</dbReference>
<gene>
    <name evidence="4" type="primary">N4BP2</name>
</gene>
<dbReference type="InterPro" id="IPR036063">
    <property type="entry name" value="Smr_dom_sf"/>
</dbReference>
<dbReference type="GO" id="GO:0043130">
    <property type="term" value="F:ubiquitin binding"/>
    <property type="evidence" value="ECO:0007669"/>
    <property type="project" value="InterPro"/>
</dbReference>
<dbReference type="SUPFAM" id="SSF52540">
    <property type="entry name" value="P-loop containing nucleoside triphosphate hydrolases"/>
    <property type="match status" value="1"/>
</dbReference>
<dbReference type="Pfam" id="PF25124">
    <property type="entry name" value="DUF7816"/>
    <property type="match status" value="1"/>
</dbReference>
<dbReference type="InterPro" id="IPR009060">
    <property type="entry name" value="UBA-like_sf"/>
</dbReference>
<evidence type="ECO:0000313" key="5">
    <source>
        <dbReference type="Proteomes" id="UP000694620"/>
    </source>
</evidence>
<reference evidence="4" key="2">
    <citation type="submission" date="2025-08" db="UniProtKB">
        <authorList>
            <consortium name="Ensembl"/>
        </authorList>
    </citation>
    <scope>IDENTIFICATION</scope>
</reference>
<feature type="domain" description="CUE" evidence="3">
    <location>
        <begin position="45"/>
        <end position="88"/>
    </location>
</feature>
<evidence type="ECO:0000259" key="3">
    <source>
        <dbReference type="PROSITE" id="PS51140"/>
    </source>
</evidence>
<reference evidence="4" key="3">
    <citation type="submission" date="2025-09" db="UniProtKB">
        <authorList>
            <consortium name="Ensembl"/>
        </authorList>
    </citation>
    <scope>IDENTIFICATION</scope>
</reference>
<accession>A0A8C4RU32</accession>
<protein>
    <submittedName>
        <fullName evidence="4">NEDD4 binding protein 2</fullName>
    </submittedName>
</protein>
<dbReference type="Pfam" id="PF01713">
    <property type="entry name" value="Smr"/>
    <property type="match status" value="1"/>
</dbReference>
<feature type="region of interest" description="Disordered" evidence="1">
    <location>
        <begin position="1985"/>
        <end position="2014"/>
    </location>
</feature>
<evidence type="ECO:0000256" key="1">
    <source>
        <dbReference type="SAM" id="MobiDB-lite"/>
    </source>
</evidence>
<dbReference type="Gene3D" id="3.40.50.300">
    <property type="entry name" value="P-loop containing nucleotide triphosphate hydrolases"/>
    <property type="match status" value="1"/>
</dbReference>
<feature type="region of interest" description="Disordered" evidence="1">
    <location>
        <begin position="1753"/>
        <end position="1772"/>
    </location>
</feature>
<reference evidence="4" key="1">
    <citation type="submission" date="2021-06" db="EMBL/GenBank/DDBJ databases">
        <authorList>
            <consortium name="Wellcome Sanger Institute Data Sharing"/>
        </authorList>
    </citation>
    <scope>NUCLEOTIDE SEQUENCE [LARGE SCALE GENOMIC DNA]</scope>
</reference>
<dbReference type="GO" id="GO:0005634">
    <property type="term" value="C:nucleus"/>
    <property type="evidence" value="ECO:0007669"/>
    <property type="project" value="TreeGrafter"/>
</dbReference>
<dbReference type="PANTHER" id="PTHR46535:SF1">
    <property type="entry name" value="NEDD4-BINDING PROTEIN 2"/>
    <property type="match status" value="1"/>
</dbReference>
<dbReference type="GeneTree" id="ENSGT00940000160604"/>
<feature type="region of interest" description="Disordered" evidence="1">
    <location>
        <begin position="773"/>
        <end position="794"/>
    </location>
</feature>
<dbReference type="GeneID" id="114651890"/>
<dbReference type="Gene3D" id="3.30.1370.110">
    <property type="match status" value="1"/>
</dbReference>
<dbReference type="Proteomes" id="UP000694620">
    <property type="component" value="Chromosome 5"/>
</dbReference>
<dbReference type="RefSeq" id="XP_028657793.1">
    <property type="nucleotide sequence ID" value="XM_028801960.2"/>
</dbReference>
<dbReference type="Ensembl" id="ENSECRT00000005346.1">
    <property type="protein sequence ID" value="ENSECRP00000005253.1"/>
    <property type="gene ID" value="ENSECRG00000003551.1"/>
</dbReference>
<dbReference type="Pfam" id="PF08590">
    <property type="entry name" value="DUF1771"/>
    <property type="match status" value="1"/>
</dbReference>
<feature type="compositionally biased region" description="Basic and acidic residues" evidence="1">
    <location>
        <begin position="1991"/>
        <end position="2010"/>
    </location>
</feature>
<feature type="compositionally biased region" description="Basic and acidic residues" evidence="1">
    <location>
        <begin position="781"/>
        <end position="794"/>
    </location>
</feature>
<dbReference type="GO" id="GO:0004519">
    <property type="term" value="F:endonuclease activity"/>
    <property type="evidence" value="ECO:0007669"/>
    <property type="project" value="TreeGrafter"/>
</dbReference>
<name>A0A8C4RU32_ERPCA</name>
<dbReference type="InterPro" id="IPR052772">
    <property type="entry name" value="Endo/PolyKinase_Domain-Protein"/>
</dbReference>
<dbReference type="InterPro" id="IPR003892">
    <property type="entry name" value="CUE"/>
</dbReference>
<dbReference type="PANTHER" id="PTHR46535">
    <property type="entry name" value="NEDD4-BINDING PROTEIN 2"/>
    <property type="match status" value="1"/>
</dbReference>
<dbReference type="Pfam" id="PF25126">
    <property type="entry name" value="DUF7818"/>
    <property type="match status" value="1"/>
</dbReference>